<organism evidence="2 3">
    <name type="scientific">Hungatella hathewayi</name>
    <dbReference type="NCBI Taxonomy" id="154046"/>
    <lineage>
        <taxon>Bacteria</taxon>
        <taxon>Bacillati</taxon>
        <taxon>Bacillota</taxon>
        <taxon>Clostridia</taxon>
        <taxon>Lachnospirales</taxon>
        <taxon>Lachnospiraceae</taxon>
        <taxon>Hungatella</taxon>
    </lineage>
</organism>
<gene>
    <name evidence="2" type="ORF">DXC39_05620</name>
</gene>
<accession>A0A3E4UF04</accession>
<dbReference type="AlphaFoldDB" id="A0A3E4UF04"/>
<reference evidence="2 3" key="1">
    <citation type="submission" date="2018-08" db="EMBL/GenBank/DDBJ databases">
        <title>A genome reference for cultivated species of the human gut microbiota.</title>
        <authorList>
            <person name="Zou Y."/>
            <person name="Xue W."/>
            <person name="Luo G."/>
        </authorList>
    </citation>
    <scope>NUCLEOTIDE SEQUENCE [LARGE SCALE GENOMIC DNA]</scope>
    <source>
        <strain evidence="2 3">TF05-11AC</strain>
    </source>
</reference>
<dbReference type="RefSeq" id="WP_117621074.1">
    <property type="nucleotide sequence ID" value="NZ_QRQF01000003.1"/>
</dbReference>
<keyword evidence="2" id="KW-0808">Transferase</keyword>
<evidence type="ECO:0000313" key="2">
    <source>
        <dbReference type="EMBL" id="RGM07948.1"/>
    </source>
</evidence>
<proteinExistence type="predicted"/>
<protein>
    <submittedName>
        <fullName evidence="2">Glycosyltransferase family 2 protein</fullName>
    </submittedName>
</protein>
<name>A0A3E4UF04_9FIRM</name>
<dbReference type="Gene3D" id="3.90.550.10">
    <property type="entry name" value="Spore Coat Polysaccharide Biosynthesis Protein SpsA, Chain A"/>
    <property type="match status" value="1"/>
</dbReference>
<sequence length="289" mass="33778">MKITVFTPTYNRANKLMRVYQSLLSQRIFNFEWLIIDDGSTDETENVVAVFLKNKKFSVRYKKKGNGGKHTAYNTALLLAKGEYFMCLDSDDYLAPDAMENVAICLTACRPDEGIIAYKAMKDGERLSQNFPLNISYASTSELSLVYQCKGEFSLIYPTFIARKYPFPVFENEKFVTECVVYDKIAEVCRMRLLSKVLTICEYQIDGYTSNLNQMMKDNPSGYCQYFMQRIDMQPKIKDQLIYAGKFYCFRLFSGNKKIVYIGRHRYMKMLAIPLGGLFWIYYKIYREF</sequence>
<evidence type="ECO:0000313" key="3">
    <source>
        <dbReference type="Proteomes" id="UP000261257"/>
    </source>
</evidence>
<dbReference type="InterPro" id="IPR001173">
    <property type="entry name" value="Glyco_trans_2-like"/>
</dbReference>
<dbReference type="GO" id="GO:0016758">
    <property type="term" value="F:hexosyltransferase activity"/>
    <property type="evidence" value="ECO:0007669"/>
    <property type="project" value="UniProtKB-ARBA"/>
</dbReference>
<comment type="caution">
    <text evidence="2">The sequence shown here is derived from an EMBL/GenBank/DDBJ whole genome shotgun (WGS) entry which is preliminary data.</text>
</comment>
<dbReference type="CDD" id="cd00761">
    <property type="entry name" value="Glyco_tranf_GTA_type"/>
    <property type="match status" value="1"/>
</dbReference>
<dbReference type="InterPro" id="IPR029044">
    <property type="entry name" value="Nucleotide-diphossugar_trans"/>
</dbReference>
<dbReference type="SUPFAM" id="SSF53448">
    <property type="entry name" value="Nucleotide-diphospho-sugar transferases"/>
    <property type="match status" value="1"/>
</dbReference>
<dbReference type="PANTHER" id="PTHR22916">
    <property type="entry name" value="GLYCOSYLTRANSFERASE"/>
    <property type="match status" value="1"/>
</dbReference>
<dbReference type="PANTHER" id="PTHR22916:SF3">
    <property type="entry name" value="UDP-GLCNAC:BETAGAL BETA-1,3-N-ACETYLGLUCOSAMINYLTRANSFERASE-LIKE PROTEIN 1"/>
    <property type="match status" value="1"/>
</dbReference>
<feature type="domain" description="Glycosyltransferase 2-like" evidence="1">
    <location>
        <begin position="4"/>
        <end position="102"/>
    </location>
</feature>
<dbReference type="Proteomes" id="UP000261257">
    <property type="component" value="Unassembled WGS sequence"/>
</dbReference>
<dbReference type="EMBL" id="QSSQ01000002">
    <property type="protein sequence ID" value="RGM07948.1"/>
    <property type="molecule type" value="Genomic_DNA"/>
</dbReference>
<evidence type="ECO:0000259" key="1">
    <source>
        <dbReference type="Pfam" id="PF00535"/>
    </source>
</evidence>
<dbReference type="Pfam" id="PF00535">
    <property type="entry name" value="Glycos_transf_2"/>
    <property type="match status" value="1"/>
</dbReference>